<reference evidence="1" key="1">
    <citation type="submission" date="2018-10" db="EMBL/GenBank/DDBJ databases">
        <title>Hidden diversity of soil giant viruses.</title>
        <authorList>
            <person name="Schulz F."/>
            <person name="Alteio L."/>
            <person name="Goudeau D."/>
            <person name="Ryan E.M."/>
            <person name="Malmstrom R.R."/>
            <person name="Blanchard J."/>
            <person name="Woyke T."/>
        </authorList>
    </citation>
    <scope>NUCLEOTIDE SEQUENCE</scope>
    <source>
        <strain evidence="1">BAV1</strain>
    </source>
</reference>
<gene>
    <name evidence="1" type="ORF">Barrevirus12_7</name>
</gene>
<name>A0A3G4ZQB8_9VIRU</name>
<dbReference type="EMBL" id="MK072009">
    <property type="protein sequence ID" value="AYV77098.1"/>
    <property type="molecule type" value="Genomic_DNA"/>
</dbReference>
<proteinExistence type="predicted"/>
<accession>A0A3G4ZQB8</accession>
<protein>
    <submittedName>
        <fullName evidence="1">Uncharacterized protein</fullName>
    </submittedName>
</protein>
<organism evidence="1">
    <name type="scientific">Barrevirus sp</name>
    <dbReference type="NCBI Taxonomy" id="2487763"/>
    <lineage>
        <taxon>Viruses</taxon>
        <taxon>Varidnaviria</taxon>
        <taxon>Bamfordvirae</taxon>
        <taxon>Nucleocytoviricota</taxon>
        <taxon>Megaviricetes</taxon>
        <taxon>Imitervirales</taxon>
        <taxon>Mimiviridae</taxon>
        <taxon>Klosneuvirinae</taxon>
    </lineage>
</organism>
<evidence type="ECO:0000313" key="1">
    <source>
        <dbReference type="EMBL" id="AYV77098.1"/>
    </source>
</evidence>
<sequence length="134" mass="15506">MATARNYPEDIKQMGKLMQEPQIQYDQIEKIVSQYLDNSLLTQLLNFYELSLFSTDAELLRMMTRLFMASHVSDSIKILLPTNIVKFASVTQLRIIVSEAAKNKNYDLSLDIRTLKQTYSWFSKEKEEAMNLGG</sequence>